<feature type="compositionally biased region" description="Polar residues" evidence="6">
    <location>
        <begin position="32"/>
        <end position="53"/>
    </location>
</feature>
<dbReference type="EMBL" id="VJMH01005007">
    <property type="protein sequence ID" value="KAF0701602.1"/>
    <property type="molecule type" value="Genomic_DNA"/>
</dbReference>
<dbReference type="Pfam" id="PF14996">
    <property type="entry name" value="RMP"/>
    <property type="match status" value="1"/>
</dbReference>
<evidence type="ECO:0000256" key="5">
    <source>
        <dbReference type="ARBA" id="ARBA00026215"/>
    </source>
</evidence>
<dbReference type="GO" id="GO:0005829">
    <property type="term" value="C:cytosol"/>
    <property type="evidence" value="ECO:0007669"/>
    <property type="project" value="TreeGrafter"/>
</dbReference>
<evidence type="ECO:0000256" key="6">
    <source>
        <dbReference type="SAM" id="MobiDB-lite"/>
    </source>
</evidence>
<keyword evidence="3" id="KW-0963">Cytoplasm</keyword>
<protein>
    <recommendedName>
        <fullName evidence="5">Cilia- and flagella-associated protein 418</fullName>
    </recommendedName>
</protein>
<organism evidence="8 9">
    <name type="scientific">Aphanomyces stellatus</name>
    <dbReference type="NCBI Taxonomy" id="120398"/>
    <lineage>
        <taxon>Eukaryota</taxon>
        <taxon>Sar</taxon>
        <taxon>Stramenopiles</taxon>
        <taxon>Oomycota</taxon>
        <taxon>Saprolegniomycetes</taxon>
        <taxon>Saprolegniales</taxon>
        <taxon>Verrucalvaceae</taxon>
        <taxon>Aphanomyces</taxon>
    </lineage>
</organism>
<dbReference type="PANTHER" id="PTHR33958">
    <property type="entry name" value="PROTEIN C8ORF37"/>
    <property type="match status" value="1"/>
</dbReference>
<evidence type="ECO:0000256" key="3">
    <source>
        <dbReference type="ARBA" id="ARBA00022490"/>
    </source>
</evidence>
<name>A0A485KJ48_9STRA</name>
<sequence length="207" mass="22648">MDFEELMNEVESAVADQPTKKHVVATRGTKEPPTTSSKTAPLPPASTSRNQSHVAKGNKSDIDDLLNDMTIDDERATSRRPVVATARGTKPATASSSTGGSKRCTSVYLAGTQMKHGVYTSAVNAQACSNLRCNECDFLVVQFDNKKWHSSVDYMFFRENVPNEARLRVKMDSDVGSTAYACQCKWINAQVKTTPEALQLKWACAGH</sequence>
<evidence type="ECO:0000256" key="1">
    <source>
        <dbReference type="ARBA" id="ARBA00004437"/>
    </source>
</evidence>
<dbReference type="AlphaFoldDB" id="A0A485KJ48"/>
<dbReference type="PANTHER" id="PTHR33958:SF1">
    <property type="entry name" value="CILIA- AND FLAGELLA-ASSOCIATED PROTEIN 418"/>
    <property type="match status" value="1"/>
</dbReference>
<proteinExistence type="predicted"/>
<reference evidence="7" key="2">
    <citation type="submission" date="2019-06" db="EMBL/GenBank/DDBJ databases">
        <title>Genomics analysis of Aphanomyces spp. identifies a new class of oomycete effector associated with host adaptation.</title>
        <authorList>
            <person name="Gaulin E."/>
        </authorList>
    </citation>
    <scope>NUCLEOTIDE SEQUENCE</scope>
    <source>
        <strain evidence="7">CBS 578.67</strain>
    </source>
</reference>
<keyword evidence="9" id="KW-1185">Reference proteome</keyword>
<evidence type="ECO:0000256" key="2">
    <source>
        <dbReference type="ARBA" id="ARBA00004496"/>
    </source>
</evidence>
<dbReference type="OrthoDB" id="259905at2759"/>
<dbReference type="InterPro" id="IPR029239">
    <property type="entry name" value="CFAP418"/>
</dbReference>
<comment type="function">
    <text evidence="4">May be involved in photoreceptor outer segment disk morphogenesis.</text>
</comment>
<gene>
    <name evidence="8" type="primary">Aste57867_7975</name>
    <name evidence="7" type="ORF">As57867_007945</name>
    <name evidence="8" type="ORF">ASTE57867_7975</name>
</gene>
<dbReference type="EMBL" id="CAADRA010005028">
    <property type="protein sequence ID" value="VFT84868.1"/>
    <property type="molecule type" value="Genomic_DNA"/>
</dbReference>
<evidence type="ECO:0000313" key="9">
    <source>
        <dbReference type="Proteomes" id="UP000332933"/>
    </source>
</evidence>
<accession>A0A485KJ48</accession>
<feature type="region of interest" description="Disordered" evidence="6">
    <location>
        <begin position="1"/>
        <end position="100"/>
    </location>
</feature>
<evidence type="ECO:0000313" key="8">
    <source>
        <dbReference type="EMBL" id="VFT84868.1"/>
    </source>
</evidence>
<comment type="subcellular location">
    <subcellularLocation>
        <location evidence="2">Cytoplasm</location>
    </subcellularLocation>
    <subcellularLocation>
        <location evidence="1">Photoreceptor inner segment</location>
    </subcellularLocation>
</comment>
<reference evidence="8 9" key="1">
    <citation type="submission" date="2019-03" db="EMBL/GenBank/DDBJ databases">
        <authorList>
            <person name="Gaulin E."/>
            <person name="Dumas B."/>
        </authorList>
    </citation>
    <scope>NUCLEOTIDE SEQUENCE [LARGE SCALE GENOMIC DNA]</scope>
    <source>
        <strain evidence="8">CBS 568.67</strain>
    </source>
</reference>
<evidence type="ECO:0000313" key="7">
    <source>
        <dbReference type="EMBL" id="KAF0701602.1"/>
    </source>
</evidence>
<dbReference type="Proteomes" id="UP000332933">
    <property type="component" value="Unassembled WGS sequence"/>
</dbReference>
<evidence type="ECO:0000256" key="4">
    <source>
        <dbReference type="ARBA" id="ARBA00024819"/>
    </source>
</evidence>